<evidence type="ECO:0000259" key="3">
    <source>
        <dbReference type="PROSITE" id="PS51371"/>
    </source>
</evidence>
<feature type="domain" description="CBS" evidence="3">
    <location>
        <begin position="31"/>
        <end position="87"/>
    </location>
</feature>
<evidence type="ECO:0000313" key="5">
    <source>
        <dbReference type="Proteomes" id="UP000001660"/>
    </source>
</evidence>
<protein>
    <recommendedName>
        <fullName evidence="3">CBS domain-containing protein</fullName>
    </recommendedName>
</protein>
<dbReference type="Gene3D" id="3.10.580.10">
    <property type="entry name" value="CBS-domain"/>
    <property type="match status" value="1"/>
</dbReference>
<dbReference type="KEGG" id="nde:NIDE3646"/>
<dbReference type="AlphaFoldDB" id="D8P7H8"/>
<dbReference type="InterPro" id="IPR046342">
    <property type="entry name" value="CBS_dom_sf"/>
</dbReference>
<accession>D8P7H8</accession>
<evidence type="ECO:0000256" key="1">
    <source>
        <dbReference type="ARBA" id="ARBA00023122"/>
    </source>
</evidence>
<dbReference type="SUPFAM" id="SSF54631">
    <property type="entry name" value="CBS-domain pair"/>
    <property type="match status" value="1"/>
</dbReference>
<dbReference type="PROSITE" id="PS51371">
    <property type="entry name" value="CBS"/>
    <property type="match status" value="2"/>
</dbReference>
<dbReference type="OrthoDB" id="9794094at2"/>
<proteinExistence type="predicted"/>
<evidence type="ECO:0000256" key="2">
    <source>
        <dbReference type="PROSITE-ProRule" id="PRU00703"/>
    </source>
</evidence>
<dbReference type="PANTHER" id="PTHR43080">
    <property type="entry name" value="CBS DOMAIN-CONTAINING PROTEIN CBSX3, MITOCHONDRIAL"/>
    <property type="match status" value="1"/>
</dbReference>
<dbReference type="Pfam" id="PF00571">
    <property type="entry name" value="CBS"/>
    <property type="match status" value="2"/>
</dbReference>
<reference evidence="4 5" key="1">
    <citation type="journal article" date="2010" name="Proc. Natl. Acad. Sci. U.S.A.">
        <title>A Nitrospira metagenome illuminates the physiology and evolution of globally important nitrite-oxidizing bacteria.</title>
        <authorList>
            <person name="Lucker S."/>
            <person name="Wagner M."/>
            <person name="Maixner F."/>
            <person name="Pelletier E."/>
            <person name="Koch H."/>
            <person name="Vacherie B."/>
            <person name="Rattei T."/>
            <person name="Sinninghe Damste J."/>
            <person name="Spieck E."/>
            <person name="Le Paslier D."/>
            <person name="Daims H."/>
        </authorList>
    </citation>
    <scope>NUCLEOTIDE SEQUENCE [LARGE SCALE GENOMIC DNA]</scope>
</reference>
<keyword evidence="5" id="KW-1185">Reference proteome</keyword>
<dbReference type="eggNOG" id="COG0517">
    <property type="taxonomic scope" value="Bacteria"/>
</dbReference>
<gene>
    <name evidence="4" type="ORF">NIDE3646</name>
</gene>
<dbReference type="CDD" id="cd04584">
    <property type="entry name" value="CBS_pair_AcuB_like"/>
    <property type="match status" value="1"/>
</dbReference>
<dbReference type="EMBL" id="FP929003">
    <property type="protein sequence ID" value="CBK43324.1"/>
    <property type="molecule type" value="Genomic_DNA"/>
</dbReference>
<dbReference type="SMART" id="SM00116">
    <property type="entry name" value="CBS"/>
    <property type="match status" value="2"/>
</dbReference>
<dbReference type="STRING" id="330214.NIDE3646"/>
<sequence>MSQPGLNDSAKMPLPVAPSDTIAQPTVRAIMSTRAVTVTMDDSLARARDLFNEFHFHHLLVVQGRELLGIISDRDLLKAVSPNIGTLSETDRDRATLNKRAHQIMSRKLITVAADTTVETAARLLLEHRVSCLPVVTTTGHLEGIITWQDLLRAYLRHSPAGG</sequence>
<keyword evidence="1 2" id="KW-0129">CBS domain</keyword>
<dbReference type="PANTHER" id="PTHR43080:SF2">
    <property type="entry name" value="CBS DOMAIN-CONTAINING PROTEIN"/>
    <property type="match status" value="1"/>
</dbReference>
<feature type="domain" description="CBS" evidence="3">
    <location>
        <begin position="105"/>
        <end position="161"/>
    </location>
</feature>
<dbReference type="HOGENOM" id="CLU_040681_9_1_0"/>
<name>D8P7H8_9BACT</name>
<evidence type="ECO:0000313" key="4">
    <source>
        <dbReference type="EMBL" id="CBK43324.1"/>
    </source>
</evidence>
<organism evidence="4 5">
    <name type="scientific">Nitrospira defluvii</name>
    <dbReference type="NCBI Taxonomy" id="330214"/>
    <lineage>
        <taxon>Bacteria</taxon>
        <taxon>Pseudomonadati</taxon>
        <taxon>Nitrospirota</taxon>
        <taxon>Nitrospiria</taxon>
        <taxon>Nitrospirales</taxon>
        <taxon>Nitrospiraceae</taxon>
        <taxon>Nitrospira</taxon>
    </lineage>
</organism>
<dbReference type="Proteomes" id="UP000001660">
    <property type="component" value="Chromosome"/>
</dbReference>
<dbReference type="InterPro" id="IPR000644">
    <property type="entry name" value="CBS_dom"/>
</dbReference>
<dbReference type="InterPro" id="IPR051257">
    <property type="entry name" value="Diverse_CBS-Domain"/>
</dbReference>